<dbReference type="OrthoDB" id="666364at2759"/>
<feature type="region of interest" description="Disordered" evidence="2">
    <location>
        <begin position="1"/>
        <end position="51"/>
    </location>
</feature>
<evidence type="ECO:0000256" key="1">
    <source>
        <dbReference type="ARBA" id="ARBA00010197"/>
    </source>
</evidence>
<dbReference type="GO" id="GO:0000398">
    <property type="term" value="P:mRNA splicing, via spliceosome"/>
    <property type="evidence" value="ECO:0007669"/>
    <property type="project" value="InterPro"/>
</dbReference>
<evidence type="ECO:0000313" key="5">
    <source>
        <dbReference type="Proteomes" id="UP000708148"/>
    </source>
</evidence>
<evidence type="ECO:0000313" key="4">
    <source>
        <dbReference type="EMBL" id="CAD7699334.1"/>
    </source>
</evidence>
<feature type="domain" description="SKI-interacting protein SKIP SNW" evidence="3">
    <location>
        <begin position="177"/>
        <end position="335"/>
    </location>
</feature>
<dbReference type="Pfam" id="PF02731">
    <property type="entry name" value="SKIP_SNW"/>
    <property type="match status" value="1"/>
</dbReference>
<dbReference type="EMBL" id="CAJHUC010000994">
    <property type="protein sequence ID" value="CAD7699334.1"/>
    <property type="molecule type" value="Genomic_DNA"/>
</dbReference>
<feature type="region of interest" description="Disordered" evidence="2">
    <location>
        <begin position="475"/>
        <end position="521"/>
    </location>
</feature>
<gene>
    <name evidence="4" type="ORF">OSTQU699_LOCUS4693</name>
</gene>
<dbReference type="Proteomes" id="UP000708148">
    <property type="component" value="Unassembled WGS sequence"/>
</dbReference>
<keyword evidence="5" id="KW-1185">Reference proteome</keyword>
<proteinExistence type="inferred from homology"/>
<feature type="compositionally biased region" description="Basic and acidic residues" evidence="2">
    <location>
        <begin position="357"/>
        <end position="415"/>
    </location>
</feature>
<dbReference type="InterPro" id="IPR004015">
    <property type="entry name" value="SKI-int_prot_SKIP_SNW-dom"/>
</dbReference>
<dbReference type="PANTHER" id="PTHR12096">
    <property type="entry name" value="NUCLEAR PROTEIN SKIP-RELATED"/>
    <property type="match status" value="1"/>
</dbReference>
<protein>
    <recommendedName>
        <fullName evidence="3">SKI-interacting protein SKIP SNW domain-containing protein</fullName>
    </recommendedName>
</protein>
<name>A0A8S1IW27_9CHLO</name>
<organism evidence="4 5">
    <name type="scientific">Ostreobium quekettii</name>
    <dbReference type="NCBI Taxonomy" id="121088"/>
    <lineage>
        <taxon>Eukaryota</taxon>
        <taxon>Viridiplantae</taxon>
        <taxon>Chlorophyta</taxon>
        <taxon>core chlorophytes</taxon>
        <taxon>Ulvophyceae</taxon>
        <taxon>TCBD clade</taxon>
        <taxon>Bryopsidales</taxon>
        <taxon>Ostreobineae</taxon>
        <taxon>Ostreobiaceae</taxon>
        <taxon>Ostreobium</taxon>
    </lineage>
</organism>
<evidence type="ECO:0000256" key="2">
    <source>
        <dbReference type="SAM" id="MobiDB-lite"/>
    </source>
</evidence>
<dbReference type="GO" id="GO:0005681">
    <property type="term" value="C:spliceosomal complex"/>
    <property type="evidence" value="ECO:0007669"/>
    <property type="project" value="InterPro"/>
</dbReference>
<feature type="compositionally biased region" description="Basic and acidic residues" evidence="2">
    <location>
        <begin position="508"/>
        <end position="517"/>
    </location>
</feature>
<dbReference type="AlphaFoldDB" id="A0A8S1IW27"/>
<comment type="similarity">
    <text evidence="1">Belongs to the SNW family.</text>
</comment>
<dbReference type="InterPro" id="IPR017862">
    <property type="entry name" value="SKI-int_prot_SKIP"/>
</dbReference>
<accession>A0A8S1IW27</accession>
<reference evidence="4" key="1">
    <citation type="submission" date="2020-12" db="EMBL/GenBank/DDBJ databases">
        <authorList>
            <person name="Iha C."/>
        </authorList>
    </citation>
    <scope>NUCLEOTIDE SEQUENCE</scope>
</reference>
<feature type="compositionally biased region" description="Basic and acidic residues" evidence="2">
    <location>
        <begin position="485"/>
        <end position="497"/>
    </location>
</feature>
<sequence length="582" mass="63849">MSLLHSLPAPAHVPLAKPAAKGASGDSADQAATGAPGREPPPYLRRKGFIPRCPEDFGDGGAFPEVHVAQYPLEMGRRDGAGGAGKTLSVTVGADGEVSYDAIVRQGSNGKKVVAASHAELLPKVDALASGEGLERPGADAEQETVKDTWEALQRVVEAKISAAQPKTLGPRPSAPQYIKYTPSQSGPQFNSGAKQRIIKLQDMPSDPLEPPKFRHKKVPVGPGEPPVPIMHSPPRPVTVKDQQDWKIPPCVSNWKNAKGYTIPLDKRLAADGRGLQETAVSDKFAAFTEALYSAEHKAREALHMRNKVQKELMAREKEKKERELRELAQRARLEHGGVPLSARVEASGAPGLATRNDAEPPVRETREEREERRRRDDIREERRRERERERRLEERDSRLGKKSKTTRDRERDVTEKVALGMAHVGGSSGEALYDTRLFNQDKGMASGFGADDSYNVYEGGLFADRAKGLYRPRATQDDDVYGGHGKEGTRTDRFRADNAFQGTEEPTAERGGHEGPVEFEADPFGLEDFVTTVKASSRPKPLDDIGRRGGMKAAAGSSYEELSSRGHHSSRSRMQFESGRR</sequence>
<evidence type="ECO:0000259" key="3">
    <source>
        <dbReference type="Pfam" id="PF02731"/>
    </source>
</evidence>
<feature type="region of interest" description="Disordered" evidence="2">
    <location>
        <begin position="533"/>
        <end position="582"/>
    </location>
</feature>
<comment type="caution">
    <text evidence="4">The sequence shown here is derived from an EMBL/GenBank/DDBJ whole genome shotgun (WGS) entry which is preliminary data.</text>
</comment>
<feature type="region of interest" description="Disordered" evidence="2">
    <location>
        <begin position="339"/>
        <end position="415"/>
    </location>
</feature>